<protein>
    <recommendedName>
        <fullName evidence="1">ATP-dependent DNA helicase</fullName>
        <ecNumber evidence="1">5.6.2.3</ecNumber>
    </recommendedName>
</protein>
<evidence type="ECO:0000313" key="3">
    <source>
        <dbReference type="EMBL" id="GBG77958.1"/>
    </source>
</evidence>
<keyword evidence="4" id="KW-1185">Reference proteome</keyword>
<dbReference type="PANTHER" id="PTHR10492">
    <property type="match status" value="1"/>
</dbReference>
<reference evidence="3 4" key="1">
    <citation type="journal article" date="2018" name="Cell">
        <title>The Chara Genome: Secondary Complexity and Implications for Plant Terrestrialization.</title>
        <authorList>
            <person name="Nishiyama T."/>
            <person name="Sakayama H."/>
            <person name="Vries J.D."/>
            <person name="Buschmann H."/>
            <person name="Saint-Marcoux D."/>
            <person name="Ullrich K.K."/>
            <person name="Haas F.B."/>
            <person name="Vanderstraeten L."/>
            <person name="Becker D."/>
            <person name="Lang D."/>
            <person name="Vosolsobe S."/>
            <person name="Rombauts S."/>
            <person name="Wilhelmsson P.K.I."/>
            <person name="Janitza P."/>
            <person name="Kern R."/>
            <person name="Heyl A."/>
            <person name="Rumpler F."/>
            <person name="Villalobos L.I.A.C."/>
            <person name="Clay J.M."/>
            <person name="Skokan R."/>
            <person name="Toyoda A."/>
            <person name="Suzuki Y."/>
            <person name="Kagoshima H."/>
            <person name="Schijlen E."/>
            <person name="Tajeshwar N."/>
            <person name="Catarino B."/>
            <person name="Hetherington A.J."/>
            <person name="Saltykova A."/>
            <person name="Bonnot C."/>
            <person name="Breuninger H."/>
            <person name="Symeonidi A."/>
            <person name="Radhakrishnan G.V."/>
            <person name="Van Nieuwerburgh F."/>
            <person name="Deforce D."/>
            <person name="Chang C."/>
            <person name="Karol K.G."/>
            <person name="Hedrich R."/>
            <person name="Ulvskov P."/>
            <person name="Glockner G."/>
            <person name="Delwiche C.F."/>
            <person name="Petrasek J."/>
            <person name="Van de Peer Y."/>
            <person name="Friml J."/>
            <person name="Beilby M."/>
            <person name="Dolan L."/>
            <person name="Kohara Y."/>
            <person name="Sugano S."/>
            <person name="Fujiyama A."/>
            <person name="Delaux P.-M."/>
            <person name="Quint M."/>
            <person name="TheiBen G."/>
            <person name="Hagemann M."/>
            <person name="Harholt J."/>
            <person name="Dunand C."/>
            <person name="Zachgo S."/>
            <person name="Langdale J."/>
            <person name="Maumus F."/>
            <person name="Straeten D.V.D."/>
            <person name="Gould S.B."/>
            <person name="Rensing S.A."/>
        </authorList>
    </citation>
    <scope>NUCLEOTIDE SEQUENCE [LARGE SCALE GENOMIC DNA]</scope>
    <source>
        <strain evidence="3 4">S276</strain>
    </source>
</reference>
<evidence type="ECO:0000259" key="2">
    <source>
        <dbReference type="Pfam" id="PF05970"/>
    </source>
</evidence>
<comment type="caution">
    <text evidence="3">The sequence shown here is derived from an EMBL/GenBank/DDBJ whole genome shotgun (WGS) entry which is preliminary data.</text>
</comment>
<dbReference type="Pfam" id="PF05970">
    <property type="entry name" value="PIF1"/>
    <property type="match status" value="1"/>
</dbReference>
<name>A0A388L6Q5_CHABU</name>
<dbReference type="PANTHER" id="PTHR10492:SF57">
    <property type="entry name" value="ATP-DEPENDENT DNA HELICASE"/>
    <property type="match status" value="1"/>
</dbReference>
<gene>
    <name evidence="3" type="ORF">CBR_g25888</name>
</gene>
<dbReference type="Gramene" id="GBG77958">
    <property type="protein sequence ID" value="GBG77958"/>
    <property type="gene ID" value="CBR_g25888"/>
</dbReference>
<comment type="similarity">
    <text evidence="1">Belongs to the helicase family.</text>
</comment>
<dbReference type="Gene3D" id="3.40.50.300">
    <property type="entry name" value="P-loop containing nucleotide triphosphate hydrolases"/>
    <property type="match status" value="1"/>
</dbReference>
<dbReference type="GO" id="GO:0016887">
    <property type="term" value="F:ATP hydrolysis activity"/>
    <property type="evidence" value="ECO:0007669"/>
    <property type="project" value="RHEA"/>
</dbReference>
<dbReference type="SUPFAM" id="SSF52540">
    <property type="entry name" value="P-loop containing nucleoside triphosphate hydrolases"/>
    <property type="match status" value="1"/>
</dbReference>
<dbReference type="GO" id="GO:0005524">
    <property type="term" value="F:ATP binding"/>
    <property type="evidence" value="ECO:0007669"/>
    <property type="project" value="UniProtKB-KW"/>
</dbReference>
<sequence>MRDFMTINDLSPGALNERKLVINPNAVSEEEHARRYNRPSGLQEVCVLMADDLLPRELEIRLRAPLSGERPTVVVPECCRVHDCLRSRNDIGLAVASSGIVATLLTDGRTFHLRFRAPLKPDNTRPFNIPKQSELAEFIRRADLIVWDEAAMSNKFHLETLDIMLRDVCNSNLPFGGKVLVLFGDFRQVLPVVKHGSRVQQIDASIKMSPLWKFFEVHCLTDNMRILSLGDDAMARMYGVFFMRIGNDDHIRFVPNEPTTVKQPHEICTDKPIRDLISWTFEDVCDHVEDADYFYARLILCATNNDAGCVHDMVLNDFPGEVLKALRTIPMDVLFDDDRDPCLKSQRGEGEGIARAPSQTRNCPTVVDVPDDSNPPQPIARVPHPRAYLSHWFDDAKKVGLRKVLNEIFFEMFVKTATVVKDEQIWEKFLDWQRTKLTDMRSERGSSLPSNPLNISDVESRWMLQSLLHDDFIALSNEEIATMTFDLPYCPTDETILKPFFRYAHIQSLVKRIYVGVASSALPSATVRPLSLPAPSPANCQRLADYASPSNVGMPIVTASVVVFASPTAMFTPSPAPCVVPTPVSPDAQLHVRIGGLPEVTTSTYDIVVYESLASVGPKKVHAHLFDLDSSHMLQDIAQVAEELHTDMNTWRSVDTAIHLDYHRQRQSRFQTIEDYRRKVL</sequence>
<keyword evidence="1" id="KW-0547">Nucleotide-binding</keyword>
<dbReference type="Proteomes" id="UP000265515">
    <property type="component" value="Unassembled WGS sequence"/>
</dbReference>
<accession>A0A388L6Q5</accession>
<dbReference type="InterPro" id="IPR010285">
    <property type="entry name" value="DNA_helicase_pif1-like_DEAD"/>
</dbReference>
<comment type="catalytic activity">
    <reaction evidence="1">
        <text>ATP + H2O = ADP + phosphate + H(+)</text>
        <dbReference type="Rhea" id="RHEA:13065"/>
        <dbReference type="ChEBI" id="CHEBI:15377"/>
        <dbReference type="ChEBI" id="CHEBI:15378"/>
        <dbReference type="ChEBI" id="CHEBI:30616"/>
        <dbReference type="ChEBI" id="CHEBI:43474"/>
        <dbReference type="ChEBI" id="CHEBI:456216"/>
        <dbReference type="EC" id="5.6.2.3"/>
    </reaction>
</comment>
<dbReference type="STRING" id="69332.A0A388L6Q5"/>
<dbReference type="AlphaFoldDB" id="A0A388L6Q5"/>
<dbReference type="GO" id="GO:0000723">
    <property type="term" value="P:telomere maintenance"/>
    <property type="evidence" value="ECO:0007669"/>
    <property type="project" value="InterPro"/>
</dbReference>
<keyword evidence="1" id="KW-0234">DNA repair</keyword>
<dbReference type="GO" id="GO:0006281">
    <property type="term" value="P:DNA repair"/>
    <property type="evidence" value="ECO:0007669"/>
    <property type="project" value="UniProtKB-KW"/>
</dbReference>
<evidence type="ECO:0000313" key="4">
    <source>
        <dbReference type="Proteomes" id="UP000265515"/>
    </source>
</evidence>
<proteinExistence type="inferred from homology"/>
<dbReference type="EC" id="5.6.2.3" evidence="1"/>
<keyword evidence="1" id="KW-0067">ATP-binding</keyword>
<dbReference type="OrthoDB" id="272985at2759"/>
<feature type="domain" description="DNA helicase Pif1-like DEAD-box helicase" evidence="2">
    <location>
        <begin position="82"/>
        <end position="229"/>
    </location>
</feature>
<dbReference type="GO" id="GO:0006310">
    <property type="term" value="P:DNA recombination"/>
    <property type="evidence" value="ECO:0007669"/>
    <property type="project" value="UniProtKB-KW"/>
</dbReference>
<organism evidence="3 4">
    <name type="scientific">Chara braunii</name>
    <name type="common">Braun's stonewort</name>
    <dbReference type="NCBI Taxonomy" id="69332"/>
    <lineage>
        <taxon>Eukaryota</taxon>
        <taxon>Viridiplantae</taxon>
        <taxon>Streptophyta</taxon>
        <taxon>Charophyceae</taxon>
        <taxon>Charales</taxon>
        <taxon>Characeae</taxon>
        <taxon>Chara</taxon>
    </lineage>
</organism>
<comment type="cofactor">
    <cofactor evidence="1">
        <name>Mg(2+)</name>
        <dbReference type="ChEBI" id="CHEBI:18420"/>
    </cofactor>
</comment>
<evidence type="ECO:0000256" key="1">
    <source>
        <dbReference type="RuleBase" id="RU363044"/>
    </source>
</evidence>
<keyword evidence="1" id="KW-0233">DNA recombination</keyword>
<dbReference type="EMBL" id="BFEA01000283">
    <property type="protein sequence ID" value="GBG77958.1"/>
    <property type="molecule type" value="Genomic_DNA"/>
</dbReference>
<keyword evidence="1" id="KW-0227">DNA damage</keyword>
<dbReference type="InterPro" id="IPR027417">
    <property type="entry name" value="P-loop_NTPase"/>
</dbReference>
<keyword evidence="1" id="KW-0347">Helicase</keyword>
<dbReference type="GO" id="GO:0043139">
    <property type="term" value="F:5'-3' DNA helicase activity"/>
    <property type="evidence" value="ECO:0007669"/>
    <property type="project" value="UniProtKB-EC"/>
</dbReference>
<keyword evidence="1" id="KW-0378">Hydrolase</keyword>